<dbReference type="Gene3D" id="3.40.228.10">
    <property type="entry name" value="Dimethylsulfoxide Reductase, domain 2"/>
    <property type="match status" value="2"/>
</dbReference>
<protein>
    <submittedName>
        <fullName evidence="8">Formate dehydrogenase-N subunit alpha</fullName>
    </submittedName>
</protein>
<dbReference type="GO" id="GO:0008863">
    <property type="term" value="F:formate dehydrogenase (NAD+) activity"/>
    <property type="evidence" value="ECO:0007669"/>
    <property type="project" value="InterPro"/>
</dbReference>
<comment type="cofactor">
    <cofactor evidence="1">
        <name>[4Fe-4S] cluster</name>
        <dbReference type="ChEBI" id="CHEBI:49883"/>
    </cofactor>
</comment>
<dbReference type="AlphaFoldDB" id="A0A537JLL4"/>
<keyword evidence="6" id="KW-0560">Oxidoreductase</keyword>
<dbReference type="GO" id="GO:0009055">
    <property type="term" value="F:electron transfer activity"/>
    <property type="evidence" value="ECO:0007669"/>
    <property type="project" value="InterPro"/>
</dbReference>
<evidence type="ECO:0000259" key="7">
    <source>
        <dbReference type="Pfam" id="PF00384"/>
    </source>
</evidence>
<keyword evidence="4" id="KW-0479">Metal-binding</keyword>
<evidence type="ECO:0000256" key="1">
    <source>
        <dbReference type="ARBA" id="ARBA00001966"/>
    </source>
</evidence>
<dbReference type="PANTHER" id="PTHR43598">
    <property type="entry name" value="TUNGSTEN-CONTAINING FORMYLMETHANOFURAN DEHYDROGENASE 2 SUBUNIT B"/>
    <property type="match status" value="1"/>
</dbReference>
<dbReference type="GO" id="GO:0051539">
    <property type="term" value="F:4 iron, 4 sulfur cluster binding"/>
    <property type="evidence" value="ECO:0007669"/>
    <property type="project" value="UniProtKB-KW"/>
</dbReference>
<dbReference type="PANTHER" id="PTHR43598:SF1">
    <property type="entry name" value="FORMATE DEHYDROGENASE-O MAJOR SUBUNIT"/>
    <property type="match status" value="1"/>
</dbReference>
<organism evidence="8 9">
    <name type="scientific">Candidatus Segetimicrobium genomatis</name>
    <dbReference type="NCBI Taxonomy" id="2569760"/>
    <lineage>
        <taxon>Bacteria</taxon>
        <taxon>Bacillati</taxon>
        <taxon>Candidatus Sysuimicrobiota</taxon>
        <taxon>Candidatus Sysuimicrobiia</taxon>
        <taxon>Candidatus Sysuimicrobiales</taxon>
        <taxon>Candidatus Segetimicrobiaceae</taxon>
        <taxon>Candidatus Segetimicrobium</taxon>
    </lineage>
</organism>
<dbReference type="Proteomes" id="UP000320048">
    <property type="component" value="Unassembled WGS sequence"/>
</dbReference>
<evidence type="ECO:0000256" key="6">
    <source>
        <dbReference type="ARBA" id="ARBA00023002"/>
    </source>
</evidence>
<feature type="domain" description="Molybdopterin oxidoreductase" evidence="7">
    <location>
        <begin position="408"/>
        <end position="451"/>
    </location>
</feature>
<evidence type="ECO:0000256" key="4">
    <source>
        <dbReference type="ARBA" id="ARBA00022485"/>
    </source>
</evidence>
<keyword evidence="4" id="KW-0411">Iron-sulfur</keyword>
<dbReference type="GO" id="GO:0009061">
    <property type="term" value="P:anaerobic respiration"/>
    <property type="evidence" value="ECO:0007669"/>
    <property type="project" value="TreeGrafter"/>
</dbReference>
<comment type="similarity">
    <text evidence="3">Belongs to the prokaryotic molybdopterin-containing oxidoreductase family.</text>
</comment>
<keyword evidence="4" id="KW-0408">Iron</keyword>
<gene>
    <name evidence="8" type="primary">fdnG</name>
    <name evidence="8" type="ORF">E6H04_01340</name>
</gene>
<evidence type="ECO:0000313" key="9">
    <source>
        <dbReference type="Proteomes" id="UP000320048"/>
    </source>
</evidence>
<dbReference type="NCBIfam" id="TIGR01553">
    <property type="entry name" value="formate-DH-alph"/>
    <property type="match status" value="1"/>
</dbReference>
<dbReference type="Gene3D" id="3.40.50.740">
    <property type="match status" value="1"/>
</dbReference>
<evidence type="ECO:0000256" key="3">
    <source>
        <dbReference type="ARBA" id="ARBA00010312"/>
    </source>
</evidence>
<feature type="non-terminal residue" evidence="8">
    <location>
        <position position="616"/>
    </location>
</feature>
<dbReference type="GO" id="GO:0047111">
    <property type="term" value="F:formate dehydrogenase (cytochrome-c-553) activity"/>
    <property type="evidence" value="ECO:0007669"/>
    <property type="project" value="InterPro"/>
</dbReference>
<dbReference type="Pfam" id="PF00384">
    <property type="entry name" value="Molybdopterin"/>
    <property type="match status" value="2"/>
</dbReference>
<dbReference type="InterPro" id="IPR006443">
    <property type="entry name" value="Formate-DH-alph_fdnG"/>
</dbReference>
<keyword evidence="5" id="KW-0574">Periplasm</keyword>
<sequence length="616" mass="69272">MTNHWRDIKNADLILINGANPAEAHPVGFQWFMRAKLDPARGPGRGGGAKMVHADPRFSRTSAVADIYLRIRTGTDVAYFGGLIHQVIQNGQYHDEYVKHYTNASFIVKDGYDFKDGLFSGYDPKRRAYDTATWGYELDAKGFAKRDLTLEHPRTVFQLMKAHYARYTPEMVSRITGIPQGDFMKVAQLVGEMGRPDKVMTIVYAVGLTHHTTGAQLIRSGAVLQLLLGNMGRPGGGMNAERGHANIQGNTDHAISWEILPGYLAIPAPGERTLDDYVKDKAAKKLDPNSWNFFGTNYRKFMVSLLKAWYGDAATKENEFAFDYVPKPAGNSSWMTIFDQALRGKMEGVILSGMTATSIGPDTNQVLQALANLKWLVVMDAFPTTSSEFWHGPGMDPSKIQTEVFHVPCTHWIEKDGSFVNSGRWMQWKDQVIPPQGDARHDHWVTAELFQRVKELYRREGGKFPDPIMHLTMDYKDPRKPELDEIAQEINGRDLTTGKRLATFAALKDDGTTTSGDWIYTGSYPESGNLSKRRGGVQDPAKNDPTGMGFYPNWAWSWPLNRRVLYNRASADLEGNAWDPKRPGIQWNGERWVGDVPDYPATMSPKDPKAWLPFIM</sequence>
<reference evidence="8 9" key="1">
    <citation type="journal article" date="2019" name="Nat. Microbiol.">
        <title>Mediterranean grassland soil C-N compound turnover is dependent on rainfall and depth, and is mediated by genomically divergent microorganisms.</title>
        <authorList>
            <person name="Diamond S."/>
            <person name="Andeer P.F."/>
            <person name="Li Z."/>
            <person name="Crits-Christoph A."/>
            <person name="Burstein D."/>
            <person name="Anantharaman K."/>
            <person name="Lane K.R."/>
            <person name="Thomas B.C."/>
            <person name="Pan C."/>
            <person name="Northen T.R."/>
            <person name="Banfield J.F."/>
        </authorList>
    </citation>
    <scope>NUCLEOTIDE SEQUENCE [LARGE SCALE GENOMIC DNA]</scope>
    <source>
        <strain evidence="8">NP_7</strain>
    </source>
</reference>
<comment type="caution">
    <text evidence="8">The sequence shown here is derived from an EMBL/GenBank/DDBJ whole genome shotgun (WGS) entry which is preliminary data.</text>
</comment>
<evidence type="ECO:0000256" key="2">
    <source>
        <dbReference type="ARBA" id="ARBA00004196"/>
    </source>
</evidence>
<accession>A0A537JLL4</accession>
<dbReference type="SUPFAM" id="SSF53706">
    <property type="entry name" value="Formate dehydrogenase/DMSO reductase, domains 1-3"/>
    <property type="match status" value="1"/>
</dbReference>
<dbReference type="GO" id="GO:0030151">
    <property type="term" value="F:molybdenum ion binding"/>
    <property type="evidence" value="ECO:0007669"/>
    <property type="project" value="TreeGrafter"/>
</dbReference>
<feature type="domain" description="Molybdopterin oxidoreductase" evidence="7">
    <location>
        <begin position="2"/>
        <end position="384"/>
    </location>
</feature>
<keyword evidence="4" id="KW-0004">4Fe-4S</keyword>
<name>A0A537JLL4_9BACT</name>
<dbReference type="GO" id="GO:0030313">
    <property type="term" value="C:cell envelope"/>
    <property type="evidence" value="ECO:0007669"/>
    <property type="project" value="UniProtKB-SubCell"/>
</dbReference>
<proteinExistence type="inferred from homology"/>
<evidence type="ECO:0000256" key="5">
    <source>
        <dbReference type="ARBA" id="ARBA00022764"/>
    </source>
</evidence>
<dbReference type="GO" id="GO:0043546">
    <property type="term" value="F:molybdopterin cofactor binding"/>
    <property type="evidence" value="ECO:0007669"/>
    <property type="project" value="InterPro"/>
</dbReference>
<dbReference type="InterPro" id="IPR006656">
    <property type="entry name" value="Mopterin_OxRdtase"/>
</dbReference>
<evidence type="ECO:0000313" key="8">
    <source>
        <dbReference type="EMBL" id="TMI84435.1"/>
    </source>
</evidence>
<comment type="subcellular location">
    <subcellularLocation>
        <location evidence="2">Cell envelope</location>
    </subcellularLocation>
</comment>
<dbReference type="EMBL" id="VBAO01000031">
    <property type="protein sequence ID" value="TMI84435.1"/>
    <property type="molecule type" value="Genomic_DNA"/>
</dbReference>